<evidence type="ECO:0000313" key="7">
    <source>
        <dbReference type="Proteomes" id="UP001500469"/>
    </source>
</evidence>
<keyword evidence="2 4" id="KW-0479">Metal-binding</keyword>
<dbReference type="Gene3D" id="1.25.10.10">
    <property type="entry name" value="Leucine-rich Repeat Variant"/>
    <property type="match status" value="1"/>
</dbReference>
<proteinExistence type="predicted"/>
<keyword evidence="3 4" id="KW-0408">Iron</keyword>
<dbReference type="InterPro" id="IPR011042">
    <property type="entry name" value="6-blade_b-propeller_TolB-like"/>
</dbReference>
<evidence type="ECO:0000259" key="5">
    <source>
        <dbReference type="PROSITE" id="PS51007"/>
    </source>
</evidence>
<name>A0ABN1N012_9BACT</name>
<dbReference type="SUPFAM" id="SSF50952">
    <property type="entry name" value="Soluble quinoprotein glucose dehydrogenase"/>
    <property type="match status" value="1"/>
</dbReference>
<dbReference type="PANTHER" id="PTHR33546">
    <property type="entry name" value="LARGE, MULTIFUNCTIONAL SECRETED PROTEIN-RELATED"/>
    <property type="match status" value="1"/>
</dbReference>
<evidence type="ECO:0000256" key="3">
    <source>
        <dbReference type="ARBA" id="ARBA00023004"/>
    </source>
</evidence>
<dbReference type="InterPro" id="IPR055557">
    <property type="entry name" value="DUF7133"/>
</dbReference>
<dbReference type="SUPFAM" id="SSF46626">
    <property type="entry name" value="Cytochrome c"/>
    <property type="match status" value="1"/>
</dbReference>
<comment type="caution">
    <text evidence="6">The sequence shown here is derived from an EMBL/GenBank/DDBJ whole genome shotgun (WGS) entry which is preliminary data.</text>
</comment>
<gene>
    <name evidence="6" type="ORF">GCM10009119_17000</name>
</gene>
<evidence type="ECO:0000256" key="4">
    <source>
        <dbReference type="PROSITE-ProRule" id="PRU00433"/>
    </source>
</evidence>
<dbReference type="Pfam" id="PF00034">
    <property type="entry name" value="Cytochrom_C"/>
    <property type="match status" value="1"/>
</dbReference>
<dbReference type="PANTHER" id="PTHR33546:SF1">
    <property type="entry name" value="LARGE, MULTIFUNCTIONAL SECRETED PROTEIN"/>
    <property type="match status" value="1"/>
</dbReference>
<dbReference type="EMBL" id="BAAAFI010000007">
    <property type="protein sequence ID" value="GAA0878732.1"/>
    <property type="molecule type" value="Genomic_DNA"/>
</dbReference>
<evidence type="ECO:0000256" key="2">
    <source>
        <dbReference type="ARBA" id="ARBA00022723"/>
    </source>
</evidence>
<dbReference type="Pfam" id="PF23500">
    <property type="entry name" value="DUF7133"/>
    <property type="match status" value="1"/>
</dbReference>
<keyword evidence="1 4" id="KW-0349">Heme</keyword>
<sequence>MIESPVIIQFDEDGRLWVVEMLNYMIDIEGSGESMPTGRVTILEDTDADGEMDKRTVYLDSLVMPRALGFFENGALIAENNSLWVTRDLDGDGRADSKVLLDSTYAANGSPEHSDNGFARNVDNWYYSAKSRLRYRLQDGDWIRDSTEFRGQWGIVQDDHGRLLYNYNWSQLHGDLVPPNYLSRNKNHTPSTGIDHGLTIDRRVFPIRSTPAVNRGYVPGTLDSAGRLQEFTSAGAPTVYRSHLFPREYLGNVFVMESAGNLVKRNVLQDKGVLVEAHDPNPGKEFLASTDERFRPVYATVGPDGAMYLVDMYHGMIQHESYMTPYLKEQTMKRGLDMPVQMGRIWRIVPKGFKPSKQARLSDATSAELISYLSHEDGWYRDMAQRLLVEKNDPTTIAGLVEVVKNGKSELGSFHALWTLEGLRKVDPALLLEVLQGDSDLLKTTALRQIEKSATENPEVLAQLKTVISTWPDQVSEVLALQLALSSEIFPIESKTAILANIFDHHGELALMRDAIMSSLESDEFLFLQKLIASESWQTGTIDREIFLEMLTNAIITNGKPEEISGLLAVADANEFGWKENVILNGMAIIAANTEKPGQVTLKNSPAIFARADFPLDQNRAGMLKRLFSWPGYNPAVKQETAGYLDEQSMKQFAAGRTKFLTSCAGCHGSNGKGALRMGPPLAGSEWVTGDEVQLSLILLHGLEGPIEVAGKTYDSPEILPVMPAHSTMGDGDIAAILTYIRNEWGNHAAPITGRTVSATRLLNQGRVYPWTEAELKAHVEKLAAAPKP</sequence>
<dbReference type="PROSITE" id="PS51007">
    <property type="entry name" value="CYTC"/>
    <property type="match status" value="1"/>
</dbReference>
<dbReference type="Proteomes" id="UP001500469">
    <property type="component" value="Unassembled WGS sequence"/>
</dbReference>
<keyword evidence="7" id="KW-1185">Reference proteome</keyword>
<dbReference type="InterPro" id="IPR009056">
    <property type="entry name" value="Cyt_c-like_dom"/>
</dbReference>
<evidence type="ECO:0000256" key="1">
    <source>
        <dbReference type="ARBA" id="ARBA00022617"/>
    </source>
</evidence>
<organism evidence="6 7">
    <name type="scientific">Algoriphagus jejuensis</name>
    <dbReference type="NCBI Taxonomy" id="419934"/>
    <lineage>
        <taxon>Bacteria</taxon>
        <taxon>Pseudomonadati</taxon>
        <taxon>Bacteroidota</taxon>
        <taxon>Cytophagia</taxon>
        <taxon>Cytophagales</taxon>
        <taxon>Cyclobacteriaceae</taxon>
        <taxon>Algoriphagus</taxon>
    </lineage>
</organism>
<reference evidence="6 7" key="1">
    <citation type="journal article" date="2019" name="Int. J. Syst. Evol. Microbiol.">
        <title>The Global Catalogue of Microorganisms (GCM) 10K type strain sequencing project: providing services to taxonomists for standard genome sequencing and annotation.</title>
        <authorList>
            <consortium name="The Broad Institute Genomics Platform"/>
            <consortium name="The Broad Institute Genome Sequencing Center for Infectious Disease"/>
            <person name="Wu L."/>
            <person name="Ma J."/>
        </authorList>
    </citation>
    <scope>NUCLEOTIDE SEQUENCE [LARGE SCALE GENOMIC DNA]</scope>
    <source>
        <strain evidence="6 7">JCM 16112</strain>
    </source>
</reference>
<accession>A0ABN1N012</accession>
<protein>
    <submittedName>
        <fullName evidence="6">Dehydrogenase</fullName>
    </submittedName>
</protein>
<dbReference type="InterPro" id="IPR036909">
    <property type="entry name" value="Cyt_c-like_dom_sf"/>
</dbReference>
<dbReference type="InterPro" id="IPR011041">
    <property type="entry name" value="Quinoprot_gluc/sorb_DH_b-prop"/>
</dbReference>
<evidence type="ECO:0000313" key="6">
    <source>
        <dbReference type="EMBL" id="GAA0878732.1"/>
    </source>
</evidence>
<dbReference type="Gene3D" id="1.10.760.10">
    <property type="entry name" value="Cytochrome c-like domain"/>
    <property type="match status" value="1"/>
</dbReference>
<dbReference type="InterPro" id="IPR011989">
    <property type="entry name" value="ARM-like"/>
</dbReference>
<dbReference type="Gene3D" id="2.120.10.30">
    <property type="entry name" value="TolB, C-terminal domain"/>
    <property type="match status" value="1"/>
</dbReference>
<feature type="domain" description="Cytochrome c" evidence="5">
    <location>
        <begin position="651"/>
        <end position="745"/>
    </location>
</feature>